<dbReference type="AlphaFoldDB" id="A0A6L2MUH3"/>
<protein>
    <recommendedName>
        <fullName evidence="2">Reverse transcriptase Ty1/copia-type domain-containing protein</fullName>
    </recommendedName>
</protein>
<organism evidence="3">
    <name type="scientific">Tanacetum cinerariifolium</name>
    <name type="common">Dalmatian daisy</name>
    <name type="synonym">Chrysanthemum cinerariifolium</name>
    <dbReference type="NCBI Taxonomy" id="118510"/>
    <lineage>
        <taxon>Eukaryota</taxon>
        <taxon>Viridiplantae</taxon>
        <taxon>Streptophyta</taxon>
        <taxon>Embryophyta</taxon>
        <taxon>Tracheophyta</taxon>
        <taxon>Spermatophyta</taxon>
        <taxon>Magnoliopsida</taxon>
        <taxon>eudicotyledons</taxon>
        <taxon>Gunneridae</taxon>
        <taxon>Pentapetalae</taxon>
        <taxon>asterids</taxon>
        <taxon>campanulids</taxon>
        <taxon>Asterales</taxon>
        <taxon>Asteraceae</taxon>
        <taxon>Asteroideae</taxon>
        <taxon>Anthemideae</taxon>
        <taxon>Anthemidinae</taxon>
        <taxon>Tanacetum</taxon>
    </lineage>
</organism>
<comment type="caution">
    <text evidence="3">The sequence shown here is derived from an EMBL/GenBank/DDBJ whole genome shotgun (WGS) entry which is preliminary data.</text>
</comment>
<sequence length="444" mass="51287">MVITLKWIYKVKLDELGGIIKNKAWLIACGYRKEEGIDFEESFALVARLEAIRIFLAFSAHMNMVVYQIDVKTAFLNGNLREEVYVSQLDGFVDPDNPNHVYKLKKALYRLKQAPRACEKSNWMRIKKGKTLIRHTIVIIADVPKIYMQEFWVTAIVHHHSIRFKMNNKKHIVNLDLRLSQAQILWGMYHKKNVDFAYLLWEDFVYQVATKHAKRSNEMNYPRFTMVIINFFMTKDQSIPRRNKLYDAILPNELTNEAIRNYESYKEYYAIASGAEPLKTKASVKKKQVGSDNIIPPPTAKGKKLKTSTKVAKPAKKKQPAKTSKAKGLTVLSEVALTEAEQMKLGTKRKSKEESWTFSQGEDNEENDEHDSEDDNDEHDSANDNDDQENVSGETESDDDGDDFVHPNLSTYNAYDQEEEDDDEKENDDDEDNQEDNDKFMGGE</sequence>
<evidence type="ECO:0000313" key="3">
    <source>
        <dbReference type="EMBL" id="GEU76392.1"/>
    </source>
</evidence>
<evidence type="ECO:0000259" key="2">
    <source>
        <dbReference type="Pfam" id="PF07727"/>
    </source>
</evidence>
<proteinExistence type="predicted"/>
<feature type="compositionally biased region" description="Acidic residues" evidence="1">
    <location>
        <begin position="362"/>
        <end position="402"/>
    </location>
</feature>
<feature type="region of interest" description="Disordered" evidence="1">
    <location>
        <begin position="281"/>
        <end position="327"/>
    </location>
</feature>
<evidence type="ECO:0000256" key="1">
    <source>
        <dbReference type="SAM" id="MobiDB-lite"/>
    </source>
</evidence>
<feature type="domain" description="Reverse transcriptase Ty1/copia-type" evidence="2">
    <location>
        <begin position="3"/>
        <end position="119"/>
    </location>
</feature>
<dbReference type="InterPro" id="IPR013103">
    <property type="entry name" value="RVT_2"/>
</dbReference>
<accession>A0A6L2MUH3</accession>
<dbReference type="EMBL" id="BKCJ010007272">
    <property type="protein sequence ID" value="GEU76392.1"/>
    <property type="molecule type" value="Genomic_DNA"/>
</dbReference>
<dbReference type="Pfam" id="PF07727">
    <property type="entry name" value="RVT_2"/>
    <property type="match status" value="1"/>
</dbReference>
<feature type="compositionally biased region" description="Acidic residues" evidence="1">
    <location>
        <begin position="416"/>
        <end position="435"/>
    </location>
</feature>
<feature type="compositionally biased region" description="Basic residues" evidence="1">
    <location>
        <begin position="301"/>
        <end position="320"/>
    </location>
</feature>
<gene>
    <name evidence="3" type="ORF">Tci_048370</name>
</gene>
<reference evidence="3" key="1">
    <citation type="journal article" date="2019" name="Sci. Rep.">
        <title>Draft genome of Tanacetum cinerariifolium, the natural source of mosquito coil.</title>
        <authorList>
            <person name="Yamashiro T."/>
            <person name="Shiraishi A."/>
            <person name="Satake H."/>
            <person name="Nakayama K."/>
        </authorList>
    </citation>
    <scope>NUCLEOTIDE SEQUENCE</scope>
</reference>
<name>A0A6L2MUH3_TANCI</name>
<feature type="region of interest" description="Disordered" evidence="1">
    <location>
        <begin position="344"/>
        <end position="444"/>
    </location>
</feature>